<feature type="chain" id="PRO_5038828151" description="Foldase protein PrsA" evidence="12">
    <location>
        <begin position="19"/>
        <end position="312"/>
    </location>
</feature>
<evidence type="ECO:0000256" key="5">
    <source>
        <dbReference type="ARBA" id="ARBA00022729"/>
    </source>
</evidence>
<dbReference type="PANTHER" id="PTHR47245:SF1">
    <property type="entry name" value="FOLDASE PROTEIN PRSA"/>
    <property type="match status" value="1"/>
</dbReference>
<dbReference type="InterPro" id="IPR027304">
    <property type="entry name" value="Trigger_fact/SurA_dom_sf"/>
</dbReference>
<organism evidence="14 15">
    <name type="scientific">Paucilactobacillus vaccinostercus DSM 20634</name>
    <dbReference type="NCBI Taxonomy" id="1423813"/>
    <lineage>
        <taxon>Bacteria</taxon>
        <taxon>Bacillati</taxon>
        <taxon>Bacillota</taxon>
        <taxon>Bacilli</taxon>
        <taxon>Lactobacillales</taxon>
        <taxon>Lactobacillaceae</taxon>
        <taxon>Paucilactobacillus</taxon>
    </lineage>
</organism>
<dbReference type="PANTHER" id="PTHR47245">
    <property type="entry name" value="PEPTIDYLPROLYL ISOMERASE"/>
    <property type="match status" value="1"/>
</dbReference>
<dbReference type="AlphaFoldDB" id="A0A0R2A6M9"/>
<name>A0A0R2A6M9_9LACO</name>
<dbReference type="InterPro" id="IPR023059">
    <property type="entry name" value="Foldase_PrsA"/>
</dbReference>
<keyword evidence="5 11" id="KW-0732">Signal</keyword>
<evidence type="ECO:0000256" key="7">
    <source>
        <dbReference type="ARBA" id="ARBA00023136"/>
    </source>
</evidence>
<dbReference type="Proteomes" id="UP000051733">
    <property type="component" value="Unassembled WGS sequence"/>
</dbReference>
<evidence type="ECO:0000256" key="2">
    <source>
        <dbReference type="ARBA" id="ARBA00004193"/>
    </source>
</evidence>
<keyword evidence="15" id="KW-1185">Reference proteome</keyword>
<dbReference type="STRING" id="1423813.FC26_GL000004"/>
<keyword evidence="7 11" id="KW-0472">Membrane</keyword>
<comment type="caution">
    <text evidence="14">The sequence shown here is derived from an EMBL/GenBank/DDBJ whole genome shotgun (WGS) entry which is preliminary data.</text>
</comment>
<evidence type="ECO:0000313" key="15">
    <source>
        <dbReference type="Proteomes" id="UP000051733"/>
    </source>
</evidence>
<dbReference type="InterPro" id="IPR000297">
    <property type="entry name" value="PPIase_PpiC"/>
</dbReference>
<gene>
    <name evidence="11" type="primary">prsA</name>
    <name evidence="14" type="ORF">FC26_GL000004</name>
</gene>
<dbReference type="Gene3D" id="3.10.50.40">
    <property type="match status" value="1"/>
</dbReference>
<dbReference type="GO" id="GO:0003755">
    <property type="term" value="F:peptidyl-prolyl cis-trans isomerase activity"/>
    <property type="evidence" value="ECO:0007669"/>
    <property type="project" value="UniProtKB-UniRule"/>
</dbReference>
<feature type="signal peptide" evidence="12">
    <location>
        <begin position="1"/>
        <end position="18"/>
    </location>
</feature>
<dbReference type="GO" id="GO:0006457">
    <property type="term" value="P:protein folding"/>
    <property type="evidence" value="ECO:0007669"/>
    <property type="project" value="UniProtKB-UniRule"/>
</dbReference>
<dbReference type="HAMAP" id="MF_01145">
    <property type="entry name" value="Foldase_PrsA"/>
    <property type="match status" value="1"/>
</dbReference>
<reference evidence="14 15" key="1">
    <citation type="journal article" date="2015" name="Genome Announc.">
        <title>Expanding the biotechnology potential of lactobacilli through comparative genomics of 213 strains and associated genera.</title>
        <authorList>
            <person name="Sun Z."/>
            <person name="Harris H.M."/>
            <person name="McCann A."/>
            <person name="Guo C."/>
            <person name="Argimon S."/>
            <person name="Zhang W."/>
            <person name="Yang X."/>
            <person name="Jeffery I.B."/>
            <person name="Cooney J.C."/>
            <person name="Kagawa T.F."/>
            <person name="Liu W."/>
            <person name="Song Y."/>
            <person name="Salvetti E."/>
            <person name="Wrobel A."/>
            <person name="Rasinkangas P."/>
            <person name="Parkhill J."/>
            <person name="Rea M.C."/>
            <person name="O'Sullivan O."/>
            <person name="Ritari J."/>
            <person name="Douillard F.P."/>
            <person name="Paul Ross R."/>
            <person name="Yang R."/>
            <person name="Briner A.E."/>
            <person name="Felis G.E."/>
            <person name="de Vos W.M."/>
            <person name="Barrangou R."/>
            <person name="Klaenhammer T.R."/>
            <person name="Caufield P.W."/>
            <person name="Cui Y."/>
            <person name="Zhang H."/>
            <person name="O'Toole P.W."/>
        </authorList>
    </citation>
    <scope>NUCLEOTIDE SEQUENCE [LARGE SCALE GENOMIC DNA]</scope>
    <source>
        <strain evidence="14 15">DSM 20634</strain>
    </source>
</reference>
<evidence type="ECO:0000256" key="1">
    <source>
        <dbReference type="ARBA" id="ARBA00000971"/>
    </source>
</evidence>
<sequence length="312" mass="33736">MKKWLAILAGIVLMVPLAACGSKAVATTSGGKITESAYYSSLKGTSSGKQVLQQMILNKVLEKQYGSKVSKSAVTKEYNSYKSQYGSSFSSVLSQNGMTTSQLKDEIRSNLLLKAAVKDHTTITTKDINKQWKKYQPKVQTAEILVSKKATAQSIIDQLNSASSADRWKTFKKLAKSKSTDTTNKSTGGKVSAFDNTDSSLDSSYKKAAFALKTNEYTTSPVKTSSGYQVIYMIKNPGKGAKSQHIADLKEQIIETDMSNSTVLHNVVSKVLKKGNVSIKDNDLKNILDDYLTSSSSSSTTTTTTTSSSSSN</sequence>
<evidence type="ECO:0000256" key="6">
    <source>
        <dbReference type="ARBA" id="ARBA00023110"/>
    </source>
</evidence>
<accession>A0A0R2A6M9</accession>
<protein>
    <recommendedName>
        <fullName evidence="11">Foldase protein PrsA</fullName>
        <ecNumber evidence="11">5.2.1.8</ecNumber>
    </recommendedName>
</protein>
<dbReference type="EMBL" id="AYYY01000007">
    <property type="protein sequence ID" value="KRM62218.1"/>
    <property type="molecule type" value="Genomic_DNA"/>
</dbReference>
<dbReference type="SUPFAM" id="SSF54534">
    <property type="entry name" value="FKBP-like"/>
    <property type="match status" value="1"/>
</dbReference>
<evidence type="ECO:0000313" key="14">
    <source>
        <dbReference type="EMBL" id="KRM62218.1"/>
    </source>
</evidence>
<keyword evidence="6 11" id="KW-0697">Rotamase</keyword>
<dbReference type="Pfam" id="PF00639">
    <property type="entry name" value="Rotamase"/>
    <property type="match status" value="1"/>
</dbReference>
<keyword evidence="9 11" id="KW-0413">Isomerase</keyword>
<feature type="domain" description="PpiC" evidence="13">
    <location>
        <begin position="136"/>
        <end position="235"/>
    </location>
</feature>
<evidence type="ECO:0000256" key="8">
    <source>
        <dbReference type="ARBA" id="ARBA00023139"/>
    </source>
</evidence>
<dbReference type="InterPro" id="IPR050245">
    <property type="entry name" value="PrsA_foldase"/>
</dbReference>
<dbReference type="NCBIfam" id="NF003356">
    <property type="entry name" value="PRK04405.1"/>
    <property type="match status" value="1"/>
</dbReference>
<dbReference type="SUPFAM" id="SSF109998">
    <property type="entry name" value="Triger factor/SurA peptide-binding domain-like"/>
    <property type="match status" value="1"/>
</dbReference>
<dbReference type="PATRIC" id="fig|1423813.3.peg.4"/>
<evidence type="ECO:0000259" key="13">
    <source>
        <dbReference type="PROSITE" id="PS50198"/>
    </source>
</evidence>
<keyword evidence="4 11" id="KW-1003">Cell membrane</keyword>
<evidence type="ECO:0000256" key="10">
    <source>
        <dbReference type="ARBA" id="ARBA00023288"/>
    </source>
</evidence>
<comment type="function">
    <text evidence="11">Plays a major role in protein secretion by helping the post-translocational extracellular folding of several secreted proteins.</text>
</comment>
<keyword evidence="8" id="KW-0564">Palmitate</keyword>
<evidence type="ECO:0000256" key="12">
    <source>
        <dbReference type="SAM" id="SignalP"/>
    </source>
</evidence>
<dbReference type="RefSeq" id="WP_057777582.1">
    <property type="nucleotide sequence ID" value="NZ_AYYY01000007.1"/>
</dbReference>
<comment type="catalytic activity">
    <reaction evidence="1 11">
        <text>[protein]-peptidylproline (omega=180) = [protein]-peptidylproline (omega=0)</text>
        <dbReference type="Rhea" id="RHEA:16237"/>
        <dbReference type="Rhea" id="RHEA-COMP:10747"/>
        <dbReference type="Rhea" id="RHEA-COMP:10748"/>
        <dbReference type="ChEBI" id="CHEBI:83833"/>
        <dbReference type="ChEBI" id="CHEBI:83834"/>
        <dbReference type="EC" id="5.2.1.8"/>
    </reaction>
</comment>
<dbReference type="OrthoDB" id="14196at2"/>
<dbReference type="InterPro" id="IPR046357">
    <property type="entry name" value="PPIase_dom_sf"/>
</dbReference>
<evidence type="ECO:0000256" key="3">
    <source>
        <dbReference type="ARBA" id="ARBA00006071"/>
    </source>
</evidence>
<comment type="subcellular location">
    <subcellularLocation>
        <location evidence="2">Cell membrane</location>
        <topology evidence="2">Lipid-anchor</topology>
    </subcellularLocation>
</comment>
<evidence type="ECO:0000256" key="4">
    <source>
        <dbReference type="ARBA" id="ARBA00022475"/>
    </source>
</evidence>
<keyword evidence="10" id="KW-0449">Lipoprotein</keyword>
<dbReference type="PROSITE" id="PS50198">
    <property type="entry name" value="PPIC_PPIASE_2"/>
    <property type="match status" value="1"/>
</dbReference>
<evidence type="ECO:0000256" key="9">
    <source>
        <dbReference type="ARBA" id="ARBA00023235"/>
    </source>
</evidence>
<dbReference type="EC" id="5.2.1.8" evidence="11"/>
<evidence type="ECO:0000256" key="11">
    <source>
        <dbReference type="HAMAP-Rule" id="MF_01145"/>
    </source>
</evidence>
<proteinExistence type="inferred from homology"/>
<dbReference type="GO" id="GO:0005886">
    <property type="term" value="C:plasma membrane"/>
    <property type="evidence" value="ECO:0007669"/>
    <property type="project" value="UniProtKB-SubCell"/>
</dbReference>
<comment type="similarity">
    <text evidence="3 11">Belongs to the PrsA family.</text>
</comment>